<dbReference type="PANTHER" id="PTHR30329:SF21">
    <property type="entry name" value="LIPOPROTEIN YIAD-RELATED"/>
    <property type="match status" value="1"/>
</dbReference>
<dbReference type="STRING" id="1117702.AQZ52_14655"/>
<dbReference type="NCBIfam" id="TIGR02802">
    <property type="entry name" value="Pal_lipo"/>
    <property type="match status" value="1"/>
</dbReference>
<protein>
    <recommendedName>
        <fullName evidence="8">Peptidoglycan-associated lipoprotein</fullName>
        <shortName evidence="8">PAL</shortName>
    </recommendedName>
</protein>
<gene>
    <name evidence="8" type="primary">pal</name>
    <name evidence="12" type="ORF">AQZ52_14655</name>
</gene>
<keyword evidence="5 8" id="KW-0998">Cell outer membrane</keyword>
<evidence type="ECO:0000259" key="11">
    <source>
        <dbReference type="PROSITE" id="PS51123"/>
    </source>
</evidence>
<feature type="region of interest" description="Disordered" evidence="9">
    <location>
        <begin position="31"/>
        <end position="65"/>
    </location>
</feature>
<comment type="subunit">
    <text evidence="8">The Tol-Pal system is composed of five core proteins: the inner membrane proteins TolA, TolQ and TolR, the periplasmic protein TolB and the outer membrane protein Pal. They form a network linking the inner and outer membranes and the peptidoglycan layer.</text>
</comment>
<keyword evidence="1 8" id="KW-0132">Cell division</keyword>
<evidence type="ECO:0000256" key="9">
    <source>
        <dbReference type="SAM" id="MobiDB-lite"/>
    </source>
</evidence>
<sequence>MTKETVSVNRKITTALLLSAGLALAGCAGTVPKEKDLPPQPSGVTTSTTTINPPPVGQPAGPAPGTRADFMASVLADTILFDTDRYNIDSEDQGILQSQAQWLARYPAARVTIEGHCDERGTRDYNLALGERRANAVKNYLVSLGVDAARITTVSYGKERPVALGSDEASWAKNRRAVTITVQ</sequence>
<dbReference type="PROSITE" id="PS51257">
    <property type="entry name" value="PROKAR_LIPOPROTEIN"/>
    <property type="match status" value="1"/>
</dbReference>
<keyword evidence="6 8" id="KW-0449">Lipoprotein</keyword>
<evidence type="ECO:0000256" key="8">
    <source>
        <dbReference type="HAMAP-Rule" id="MF_02204"/>
    </source>
</evidence>
<dbReference type="HAMAP" id="MF_02204">
    <property type="entry name" value="Pal"/>
    <property type="match status" value="1"/>
</dbReference>
<reference evidence="12 13" key="1">
    <citation type="submission" date="2015-10" db="EMBL/GenBank/DDBJ databases">
        <title>Draft genome sequence of Novosphingobium fuchskuhlense DSM 25065 isolated from a surface water sample of the southwest basin of Lake Grosse Fuchskuhle.</title>
        <authorList>
            <person name="Ruckert C."/>
            <person name="Winkler A."/>
            <person name="Glaeser J."/>
            <person name="Grossart H.-P."/>
            <person name="Kalinowski J."/>
            <person name="Glaeser S."/>
        </authorList>
    </citation>
    <scope>NUCLEOTIDE SEQUENCE [LARGE SCALE GENOMIC DNA]</scope>
    <source>
        <strain evidence="12 13">FNE08-7</strain>
    </source>
</reference>
<dbReference type="CDD" id="cd07185">
    <property type="entry name" value="OmpA_C-like"/>
    <property type="match status" value="1"/>
</dbReference>
<dbReference type="PRINTS" id="PR01021">
    <property type="entry name" value="OMPADOMAIN"/>
</dbReference>
<dbReference type="PANTHER" id="PTHR30329">
    <property type="entry name" value="STATOR ELEMENT OF FLAGELLAR MOTOR COMPLEX"/>
    <property type="match status" value="1"/>
</dbReference>
<evidence type="ECO:0000256" key="3">
    <source>
        <dbReference type="ARBA" id="ARBA00023136"/>
    </source>
</evidence>
<dbReference type="InterPro" id="IPR006665">
    <property type="entry name" value="OmpA-like"/>
</dbReference>
<keyword evidence="2 8" id="KW-0732">Signal</keyword>
<evidence type="ECO:0000256" key="5">
    <source>
        <dbReference type="ARBA" id="ARBA00023237"/>
    </source>
</evidence>
<evidence type="ECO:0000313" key="12">
    <source>
        <dbReference type="EMBL" id="KUR70105.1"/>
    </source>
</evidence>
<dbReference type="AlphaFoldDB" id="A0A117USM0"/>
<proteinExistence type="inferred from homology"/>
<evidence type="ECO:0000256" key="6">
    <source>
        <dbReference type="ARBA" id="ARBA00023288"/>
    </source>
</evidence>
<evidence type="ECO:0000256" key="4">
    <source>
        <dbReference type="ARBA" id="ARBA00023139"/>
    </source>
</evidence>
<dbReference type="Proteomes" id="UP000058012">
    <property type="component" value="Unassembled WGS sequence"/>
</dbReference>
<comment type="subcellular location">
    <subcellularLocation>
        <location evidence="8">Cell outer membrane</location>
        <topology evidence="8">Lipid-anchor</topology>
    </subcellularLocation>
</comment>
<feature type="signal peptide" evidence="10">
    <location>
        <begin position="1"/>
        <end position="25"/>
    </location>
</feature>
<name>A0A117USM0_9SPHN</name>
<comment type="caution">
    <text evidence="12">The sequence shown here is derived from an EMBL/GenBank/DDBJ whole genome shotgun (WGS) entry which is preliminary data.</text>
</comment>
<feature type="compositionally biased region" description="Polar residues" evidence="9">
    <location>
        <begin position="42"/>
        <end position="51"/>
    </location>
</feature>
<keyword evidence="7 8" id="KW-0131">Cell cycle</keyword>
<evidence type="ECO:0000256" key="2">
    <source>
        <dbReference type="ARBA" id="ARBA00022729"/>
    </source>
</evidence>
<evidence type="ECO:0000256" key="7">
    <source>
        <dbReference type="ARBA" id="ARBA00023306"/>
    </source>
</evidence>
<dbReference type="EMBL" id="LLZS01000009">
    <property type="protein sequence ID" value="KUR70105.1"/>
    <property type="molecule type" value="Genomic_DNA"/>
</dbReference>
<dbReference type="InterPro" id="IPR036737">
    <property type="entry name" value="OmpA-like_sf"/>
</dbReference>
<keyword evidence="3 8" id="KW-0472">Membrane</keyword>
<evidence type="ECO:0000256" key="1">
    <source>
        <dbReference type="ARBA" id="ARBA00022618"/>
    </source>
</evidence>
<accession>A0A117USM0</accession>
<comment type="function">
    <text evidence="8">Part of the Tol-Pal system, which plays a role in outer membrane invagination during cell division and is important for maintaining outer membrane integrity.</text>
</comment>
<comment type="similarity">
    <text evidence="8">Belongs to the Pal lipoprotein family.</text>
</comment>
<dbReference type="Gene3D" id="3.30.1330.60">
    <property type="entry name" value="OmpA-like domain"/>
    <property type="match status" value="1"/>
</dbReference>
<dbReference type="OrthoDB" id="9809164at2"/>
<feature type="chain" id="PRO_5007156876" description="Peptidoglycan-associated lipoprotein" evidence="10">
    <location>
        <begin position="26"/>
        <end position="183"/>
    </location>
</feature>
<evidence type="ECO:0000256" key="10">
    <source>
        <dbReference type="SAM" id="SignalP"/>
    </source>
</evidence>
<dbReference type="InterPro" id="IPR006664">
    <property type="entry name" value="OMP_bac"/>
</dbReference>
<dbReference type="GO" id="GO:0009279">
    <property type="term" value="C:cell outer membrane"/>
    <property type="evidence" value="ECO:0007669"/>
    <property type="project" value="UniProtKB-SubCell"/>
</dbReference>
<keyword evidence="13" id="KW-1185">Reference proteome</keyword>
<organism evidence="12 13">
    <name type="scientific">Novosphingobium fuchskuhlense</name>
    <dbReference type="NCBI Taxonomy" id="1117702"/>
    <lineage>
        <taxon>Bacteria</taxon>
        <taxon>Pseudomonadati</taxon>
        <taxon>Pseudomonadota</taxon>
        <taxon>Alphaproteobacteria</taxon>
        <taxon>Sphingomonadales</taxon>
        <taxon>Sphingomonadaceae</taxon>
        <taxon>Novosphingobium</taxon>
    </lineage>
</organism>
<dbReference type="GO" id="GO:0051301">
    <property type="term" value="P:cell division"/>
    <property type="evidence" value="ECO:0007669"/>
    <property type="project" value="UniProtKB-UniRule"/>
</dbReference>
<dbReference type="InterPro" id="IPR039001">
    <property type="entry name" value="Pal"/>
</dbReference>
<dbReference type="SUPFAM" id="SSF103088">
    <property type="entry name" value="OmpA-like"/>
    <property type="match status" value="1"/>
</dbReference>
<dbReference type="InterPro" id="IPR050330">
    <property type="entry name" value="Bact_OuterMem_StrucFunc"/>
</dbReference>
<dbReference type="PROSITE" id="PS51123">
    <property type="entry name" value="OMPA_2"/>
    <property type="match status" value="1"/>
</dbReference>
<keyword evidence="4 8" id="KW-0564">Palmitate</keyword>
<dbReference type="Pfam" id="PF00691">
    <property type="entry name" value="OmpA"/>
    <property type="match status" value="1"/>
</dbReference>
<dbReference type="RefSeq" id="WP_067912550.1">
    <property type="nucleotide sequence ID" value="NZ_KQ954246.1"/>
</dbReference>
<evidence type="ECO:0000313" key="13">
    <source>
        <dbReference type="Proteomes" id="UP000058012"/>
    </source>
</evidence>
<feature type="domain" description="OmpA-like" evidence="11">
    <location>
        <begin position="68"/>
        <end position="183"/>
    </location>
</feature>
<dbReference type="InterPro" id="IPR014169">
    <property type="entry name" value="Pal_lipo_C"/>
</dbReference>